<sequence>MRTAPHIHADVARSTMRAVDQPMWQGVAWFAWAPHIEVLEALKIRYHGSMNDMPYDERYTKFIQTTGILPFFTLVSRGPPNMNATTLTALVNRWRPETNTFHLRADEMTPTLQDMEGLIGMAPPESENKKDRAPAGAPFLWIRTNFGQCPAVKTYTRVYLWYVISRNLFADSGGKLAHWYWLKALKKLEHKWSWGTTALAYLYRQLDEGYRRTGVDGIGGCMLLLSVWRWEHLPVGRPERFKKRRWTHYENLDREPTWAYIWDTVSEMTNDPMVMYKQYTEELDTFTAEQVDWEPYGSFDHIGLAMSDLNPKCLEEADYEQGPAFQKVCLSVEASGKAPNRYTPEDYVNRGKKVVLESDEEPPRRPALRRMRNDEPSSSEEEEKEEEERPPRPPRAGVQKQSARRGCRS</sequence>
<dbReference type="GO" id="GO:0010073">
    <property type="term" value="P:meristem maintenance"/>
    <property type="evidence" value="ECO:0007669"/>
    <property type="project" value="InterPro"/>
</dbReference>
<feature type="region of interest" description="Disordered" evidence="1">
    <location>
        <begin position="338"/>
        <end position="409"/>
    </location>
</feature>
<dbReference type="PANTHER" id="PTHR46033:SF87">
    <property type="entry name" value="AMINOTRANSFERASE-LIKE PLANT MOBILE DOMAIN-CONTAINING PROTEIN"/>
    <property type="match status" value="1"/>
</dbReference>
<dbReference type="InterPro" id="IPR019557">
    <property type="entry name" value="AminoTfrase-like_pln_mobile"/>
</dbReference>
<dbReference type="EMBL" id="JAUUTY010000005">
    <property type="protein sequence ID" value="KAK1631234.1"/>
    <property type="molecule type" value="Genomic_DNA"/>
</dbReference>
<accession>A0AAD8W2C5</accession>
<protein>
    <recommendedName>
        <fullName evidence="2">Aminotransferase-like plant mobile domain-containing protein</fullName>
    </recommendedName>
</protein>
<keyword evidence="4" id="KW-1185">Reference proteome</keyword>
<dbReference type="Pfam" id="PF10536">
    <property type="entry name" value="PMD"/>
    <property type="match status" value="2"/>
</dbReference>
<gene>
    <name evidence="3" type="ORF">QYE76_005549</name>
</gene>
<evidence type="ECO:0000313" key="3">
    <source>
        <dbReference type="EMBL" id="KAK1631234.1"/>
    </source>
</evidence>
<reference evidence="3" key="1">
    <citation type="submission" date="2023-07" db="EMBL/GenBank/DDBJ databases">
        <title>A chromosome-level genome assembly of Lolium multiflorum.</title>
        <authorList>
            <person name="Chen Y."/>
            <person name="Copetti D."/>
            <person name="Kolliker R."/>
            <person name="Studer B."/>
        </authorList>
    </citation>
    <scope>NUCLEOTIDE SEQUENCE</scope>
    <source>
        <strain evidence="3">02402/16</strain>
        <tissue evidence="3">Leaf</tissue>
    </source>
</reference>
<proteinExistence type="predicted"/>
<dbReference type="PANTHER" id="PTHR46033">
    <property type="entry name" value="PROTEIN MAIN-LIKE 2"/>
    <property type="match status" value="1"/>
</dbReference>
<dbReference type="InterPro" id="IPR044824">
    <property type="entry name" value="MAIN-like"/>
</dbReference>
<feature type="domain" description="Aminotransferase-like plant mobile" evidence="2">
    <location>
        <begin position="140"/>
        <end position="298"/>
    </location>
</feature>
<evidence type="ECO:0000313" key="4">
    <source>
        <dbReference type="Proteomes" id="UP001231189"/>
    </source>
</evidence>
<feature type="compositionally biased region" description="Acidic residues" evidence="1">
    <location>
        <begin position="377"/>
        <end position="388"/>
    </location>
</feature>
<evidence type="ECO:0000256" key="1">
    <source>
        <dbReference type="SAM" id="MobiDB-lite"/>
    </source>
</evidence>
<organism evidence="3 4">
    <name type="scientific">Lolium multiflorum</name>
    <name type="common">Italian ryegrass</name>
    <name type="synonym">Lolium perenne subsp. multiflorum</name>
    <dbReference type="NCBI Taxonomy" id="4521"/>
    <lineage>
        <taxon>Eukaryota</taxon>
        <taxon>Viridiplantae</taxon>
        <taxon>Streptophyta</taxon>
        <taxon>Embryophyta</taxon>
        <taxon>Tracheophyta</taxon>
        <taxon>Spermatophyta</taxon>
        <taxon>Magnoliopsida</taxon>
        <taxon>Liliopsida</taxon>
        <taxon>Poales</taxon>
        <taxon>Poaceae</taxon>
        <taxon>BOP clade</taxon>
        <taxon>Pooideae</taxon>
        <taxon>Poodae</taxon>
        <taxon>Poeae</taxon>
        <taxon>Poeae Chloroplast Group 2 (Poeae type)</taxon>
        <taxon>Loliodinae</taxon>
        <taxon>Loliinae</taxon>
        <taxon>Lolium</taxon>
    </lineage>
</organism>
<dbReference type="Proteomes" id="UP001231189">
    <property type="component" value="Unassembled WGS sequence"/>
</dbReference>
<name>A0AAD8W2C5_LOLMU</name>
<feature type="domain" description="Aminotransferase-like plant mobile" evidence="2">
    <location>
        <begin position="82"/>
        <end position="122"/>
    </location>
</feature>
<dbReference type="AlphaFoldDB" id="A0AAD8W2C5"/>
<comment type="caution">
    <text evidence="3">The sequence shown here is derived from an EMBL/GenBank/DDBJ whole genome shotgun (WGS) entry which is preliminary data.</text>
</comment>
<evidence type="ECO:0000259" key="2">
    <source>
        <dbReference type="Pfam" id="PF10536"/>
    </source>
</evidence>